<keyword evidence="1" id="KW-0812">Transmembrane</keyword>
<reference evidence="2" key="1">
    <citation type="submission" date="2020-10" db="EMBL/GenBank/DDBJ databases">
        <authorList>
            <person name="Gilroy R."/>
        </authorList>
    </citation>
    <scope>NUCLEOTIDE SEQUENCE</scope>
    <source>
        <strain evidence="2">17213</strain>
    </source>
</reference>
<evidence type="ECO:0000313" key="2">
    <source>
        <dbReference type="EMBL" id="MBO8414828.1"/>
    </source>
</evidence>
<feature type="transmembrane region" description="Helical" evidence="1">
    <location>
        <begin position="12"/>
        <end position="34"/>
    </location>
</feature>
<proteinExistence type="predicted"/>
<feature type="transmembrane region" description="Helical" evidence="1">
    <location>
        <begin position="104"/>
        <end position="125"/>
    </location>
</feature>
<comment type="caution">
    <text evidence="2">The sequence shown here is derived from an EMBL/GenBank/DDBJ whole genome shotgun (WGS) entry which is preliminary data.</text>
</comment>
<evidence type="ECO:0000313" key="3">
    <source>
        <dbReference type="Proteomes" id="UP000823631"/>
    </source>
</evidence>
<feature type="transmembrane region" description="Helical" evidence="1">
    <location>
        <begin position="80"/>
        <end position="98"/>
    </location>
</feature>
<gene>
    <name evidence="2" type="ORF">IAB19_00395</name>
</gene>
<feature type="transmembrane region" description="Helical" evidence="1">
    <location>
        <begin position="137"/>
        <end position="154"/>
    </location>
</feature>
<name>A0A9D9DAF7_9GAMM</name>
<dbReference type="Proteomes" id="UP000823631">
    <property type="component" value="Unassembled WGS sequence"/>
</dbReference>
<keyword evidence="1" id="KW-0472">Membrane</keyword>
<dbReference type="AlphaFoldDB" id="A0A9D9DAF7"/>
<accession>A0A9D9DAF7</accession>
<evidence type="ECO:0000256" key="1">
    <source>
        <dbReference type="SAM" id="Phobius"/>
    </source>
</evidence>
<reference evidence="2" key="2">
    <citation type="journal article" date="2021" name="PeerJ">
        <title>Extensive microbial diversity within the chicken gut microbiome revealed by metagenomics and culture.</title>
        <authorList>
            <person name="Gilroy R."/>
            <person name="Ravi A."/>
            <person name="Getino M."/>
            <person name="Pursley I."/>
            <person name="Horton D.L."/>
            <person name="Alikhan N.F."/>
            <person name="Baker D."/>
            <person name="Gharbi K."/>
            <person name="Hall N."/>
            <person name="Watson M."/>
            <person name="Adriaenssens E.M."/>
            <person name="Foster-Nyarko E."/>
            <person name="Jarju S."/>
            <person name="Secka A."/>
            <person name="Antonio M."/>
            <person name="Oren A."/>
            <person name="Chaudhuri R.R."/>
            <person name="La Ragione R."/>
            <person name="Hildebrand F."/>
            <person name="Pallen M.J."/>
        </authorList>
    </citation>
    <scope>NUCLEOTIDE SEQUENCE</scope>
    <source>
        <strain evidence="2">17213</strain>
    </source>
</reference>
<sequence>LSLIYSNVAKISFYVLSCVLAAAACFALCDIFVLKAARAVTAPSHFMQALYCVIISDVFFLALTPFVLLQRFKPLDFVKAVPLSAAWMSGVIFTVAGFNLTSVTAGNIVLSLRGAAAVLLTALFFKTSISGEGRFTIKLTTALGMCLCVGLYYLES</sequence>
<organism evidence="2 3">
    <name type="scientific">Candidatus Avisuccinivibrio stercorigallinarum</name>
    <dbReference type="NCBI Taxonomy" id="2840704"/>
    <lineage>
        <taxon>Bacteria</taxon>
        <taxon>Pseudomonadati</taxon>
        <taxon>Pseudomonadota</taxon>
        <taxon>Gammaproteobacteria</taxon>
        <taxon>Aeromonadales</taxon>
        <taxon>Succinivibrionaceae</taxon>
        <taxon>Succinivibrionaceae incertae sedis</taxon>
        <taxon>Candidatus Avisuccinivibrio</taxon>
    </lineage>
</organism>
<protein>
    <submittedName>
        <fullName evidence="2">Uncharacterized protein</fullName>
    </submittedName>
</protein>
<keyword evidence="1" id="KW-1133">Transmembrane helix</keyword>
<dbReference type="EMBL" id="JADINH010000005">
    <property type="protein sequence ID" value="MBO8414828.1"/>
    <property type="molecule type" value="Genomic_DNA"/>
</dbReference>
<feature type="non-terminal residue" evidence="2">
    <location>
        <position position="1"/>
    </location>
</feature>
<feature type="transmembrane region" description="Helical" evidence="1">
    <location>
        <begin position="46"/>
        <end position="68"/>
    </location>
</feature>